<dbReference type="PRINTS" id="PR00035">
    <property type="entry name" value="HTHGNTR"/>
</dbReference>
<evidence type="ECO:0000256" key="3">
    <source>
        <dbReference type="ARBA" id="ARBA00023163"/>
    </source>
</evidence>
<dbReference type="InterPro" id="IPR011711">
    <property type="entry name" value="GntR_C"/>
</dbReference>
<dbReference type="PANTHER" id="PTHR43537:SF5">
    <property type="entry name" value="UXU OPERON TRANSCRIPTIONAL REGULATOR"/>
    <property type="match status" value="1"/>
</dbReference>
<dbReference type="SMART" id="SM00895">
    <property type="entry name" value="FCD"/>
    <property type="match status" value="1"/>
</dbReference>
<dbReference type="EMBL" id="FMXQ01000003">
    <property type="protein sequence ID" value="SDB24508.1"/>
    <property type="molecule type" value="Genomic_DNA"/>
</dbReference>
<dbReference type="PROSITE" id="PS50949">
    <property type="entry name" value="HTH_GNTR"/>
    <property type="match status" value="1"/>
</dbReference>
<keyword evidence="1" id="KW-0805">Transcription regulation</keyword>
<dbReference type="Gene3D" id="1.20.120.530">
    <property type="entry name" value="GntR ligand-binding domain-like"/>
    <property type="match status" value="1"/>
</dbReference>
<dbReference type="InterPro" id="IPR000524">
    <property type="entry name" value="Tscrpt_reg_HTH_GntR"/>
</dbReference>
<gene>
    <name evidence="6" type="ORF">SAMN02982931_01895</name>
</gene>
<dbReference type="SUPFAM" id="SSF48008">
    <property type="entry name" value="GntR ligand-binding domain-like"/>
    <property type="match status" value="1"/>
</dbReference>
<feature type="region of interest" description="Disordered" evidence="4">
    <location>
        <begin position="1"/>
        <end position="31"/>
    </location>
</feature>
<evidence type="ECO:0000256" key="4">
    <source>
        <dbReference type="SAM" id="MobiDB-lite"/>
    </source>
</evidence>
<dbReference type="RefSeq" id="WP_090876158.1">
    <property type="nucleotide sequence ID" value="NZ_FMXQ01000003.1"/>
</dbReference>
<dbReference type="GO" id="GO:0003677">
    <property type="term" value="F:DNA binding"/>
    <property type="evidence" value="ECO:0007669"/>
    <property type="project" value="UniProtKB-KW"/>
</dbReference>
<feature type="domain" description="HTH gntR-type" evidence="5">
    <location>
        <begin position="42"/>
        <end position="110"/>
    </location>
</feature>
<proteinExistence type="predicted"/>
<dbReference type="SMART" id="SM00345">
    <property type="entry name" value="HTH_GNTR"/>
    <property type="match status" value="1"/>
</dbReference>
<evidence type="ECO:0000256" key="2">
    <source>
        <dbReference type="ARBA" id="ARBA00023125"/>
    </source>
</evidence>
<accession>A0A1G6BV68</accession>
<dbReference type="InterPro" id="IPR036388">
    <property type="entry name" value="WH-like_DNA-bd_sf"/>
</dbReference>
<keyword evidence="3" id="KW-0804">Transcription</keyword>
<evidence type="ECO:0000256" key="1">
    <source>
        <dbReference type="ARBA" id="ARBA00023015"/>
    </source>
</evidence>
<reference evidence="6 7" key="1">
    <citation type="submission" date="2016-10" db="EMBL/GenBank/DDBJ databases">
        <authorList>
            <person name="de Groot N.N."/>
        </authorList>
    </citation>
    <scope>NUCLEOTIDE SEQUENCE [LARGE SCALE GENOMIC DNA]</scope>
    <source>
        <strain evidence="6 7">ATCC 35022</strain>
    </source>
</reference>
<evidence type="ECO:0000313" key="7">
    <source>
        <dbReference type="Proteomes" id="UP000199071"/>
    </source>
</evidence>
<keyword evidence="7" id="KW-1185">Reference proteome</keyword>
<organism evidence="6 7">
    <name type="scientific">Bauldia litoralis</name>
    <dbReference type="NCBI Taxonomy" id="665467"/>
    <lineage>
        <taxon>Bacteria</taxon>
        <taxon>Pseudomonadati</taxon>
        <taxon>Pseudomonadota</taxon>
        <taxon>Alphaproteobacteria</taxon>
        <taxon>Hyphomicrobiales</taxon>
        <taxon>Kaistiaceae</taxon>
        <taxon>Bauldia</taxon>
    </lineage>
</organism>
<dbReference type="GO" id="GO:0003700">
    <property type="term" value="F:DNA-binding transcription factor activity"/>
    <property type="evidence" value="ECO:0007669"/>
    <property type="project" value="InterPro"/>
</dbReference>
<dbReference type="Proteomes" id="UP000199071">
    <property type="component" value="Unassembled WGS sequence"/>
</dbReference>
<dbReference type="AlphaFoldDB" id="A0A1G6BV68"/>
<dbReference type="PANTHER" id="PTHR43537">
    <property type="entry name" value="TRANSCRIPTIONAL REGULATOR, GNTR FAMILY"/>
    <property type="match status" value="1"/>
</dbReference>
<evidence type="ECO:0000259" key="5">
    <source>
        <dbReference type="PROSITE" id="PS50949"/>
    </source>
</evidence>
<evidence type="ECO:0000313" key="6">
    <source>
        <dbReference type="EMBL" id="SDB24508.1"/>
    </source>
</evidence>
<dbReference type="OrthoDB" id="8638122at2"/>
<protein>
    <submittedName>
        <fullName evidence="6">GntR family transcriptional regulator, transcriptional repressor for pyruvate dehydrogenase complex</fullName>
    </submittedName>
</protein>
<dbReference type="Gene3D" id="1.10.10.10">
    <property type="entry name" value="Winged helix-like DNA-binding domain superfamily/Winged helix DNA-binding domain"/>
    <property type="match status" value="1"/>
</dbReference>
<dbReference type="Pfam" id="PF00392">
    <property type="entry name" value="GntR"/>
    <property type="match status" value="1"/>
</dbReference>
<keyword evidence="2" id="KW-0238">DNA-binding</keyword>
<dbReference type="Pfam" id="PF07729">
    <property type="entry name" value="FCD"/>
    <property type="match status" value="1"/>
</dbReference>
<dbReference type="InterPro" id="IPR036390">
    <property type="entry name" value="WH_DNA-bd_sf"/>
</dbReference>
<dbReference type="STRING" id="665467.SAMN02982931_01895"/>
<sequence length="273" mass="29283">MSRPKSAEGLAAVTGSGPAGTSAPLAPTGMPPATMLRPVVRRTSTQSVVAQLVELIRGGSWKAGDQLPTERVLAETMGVGRSTIREALQNLAALNVIETTAGQRTVIKAPNPSEFFRADLLSLLINDTAATELLEARAMIEPDCAWLAARRGSEEDFANLAALLDAHERAHASGESVAPFGAAFHLRIAHTAHNRVAASFMESILDLLTERGKRADQLPGARTREIADHRHLFALITERKADEAKEAMLAHIIAWADTFDGTEASDLKELWGL</sequence>
<keyword evidence="6" id="KW-0670">Pyruvate</keyword>
<dbReference type="SUPFAM" id="SSF46785">
    <property type="entry name" value="Winged helix' DNA-binding domain"/>
    <property type="match status" value="1"/>
</dbReference>
<name>A0A1G6BV68_9HYPH</name>
<dbReference type="InterPro" id="IPR008920">
    <property type="entry name" value="TF_FadR/GntR_C"/>
</dbReference>
<dbReference type="CDD" id="cd07377">
    <property type="entry name" value="WHTH_GntR"/>
    <property type="match status" value="1"/>
</dbReference>